<dbReference type="Proteomes" id="UP000692954">
    <property type="component" value="Unassembled WGS sequence"/>
</dbReference>
<comment type="caution">
    <text evidence="1">The sequence shown here is derived from an EMBL/GenBank/DDBJ whole genome shotgun (WGS) entry which is preliminary data.</text>
</comment>
<proteinExistence type="predicted"/>
<evidence type="ECO:0008006" key="3">
    <source>
        <dbReference type="Google" id="ProtNLM"/>
    </source>
</evidence>
<keyword evidence="2" id="KW-1185">Reference proteome</keyword>
<name>A0A8S1NWK4_9CILI</name>
<evidence type="ECO:0000313" key="1">
    <source>
        <dbReference type="EMBL" id="CAD8095679.1"/>
    </source>
</evidence>
<reference evidence="1" key="1">
    <citation type="submission" date="2021-01" db="EMBL/GenBank/DDBJ databases">
        <authorList>
            <consortium name="Genoscope - CEA"/>
            <person name="William W."/>
        </authorList>
    </citation>
    <scope>NUCLEOTIDE SEQUENCE</scope>
</reference>
<sequence>MITKYLSQGTFGMVLEVTDDLGMAYAVKVIRLIFRS</sequence>
<organism evidence="1 2">
    <name type="scientific">Paramecium sonneborni</name>
    <dbReference type="NCBI Taxonomy" id="65129"/>
    <lineage>
        <taxon>Eukaryota</taxon>
        <taxon>Sar</taxon>
        <taxon>Alveolata</taxon>
        <taxon>Ciliophora</taxon>
        <taxon>Intramacronucleata</taxon>
        <taxon>Oligohymenophorea</taxon>
        <taxon>Peniculida</taxon>
        <taxon>Parameciidae</taxon>
        <taxon>Paramecium</taxon>
    </lineage>
</organism>
<dbReference type="AlphaFoldDB" id="A0A8S1NWK4"/>
<gene>
    <name evidence="1" type="ORF">PSON_ATCC_30995.1.T0650035</name>
</gene>
<dbReference type="EMBL" id="CAJJDN010000065">
    <property type="protein sequence ID" value="CAD8095679.1"/>
    <property type="molecule type" value="Genomic_DNA"/>
</dbReference>
<evidence type="ECO:0000313" key="2">
    <source>
        <dbReference type="Proteomes" id="UP000692954"/>
    </source>
</evidence>
<accession>A0A8S1NWK4</accession>
<protein>
    <recommendedName>
        <fullName evidence="3">Protein kinase domain-containing protein</fullName>
    </recommendedName>
</protein>